<sequence length="170" mass="19643">MNSESISKRPISIEGEHRSRNGIKHYLVKWELENGDTSFSWVSEMRINQKEETFLRYIYSSSISYQNAESQTSGDAFVFEEPSDSPTIDFFRGYGPTIYPPPKIDEEYSYPEDEDFLPNSILQFDRTTSKFQITNADKPGLQWIDASVMITVAPELVSQFFIERAKLKAK</sequence>
<dbReference type="AlphaFoldDB" id="A0A1J4K084"/>
<dbReference type="VEuPathDB" id="TrichDB:TRFO_29492"/>
<accession>A0A1J4K084</accession>
<organism evidence="1 2">
    <name type="scientific">Tritrichomonas foetus</name>
    <dbReference type="NCBI Taxonomy" id="1144522"/>
    <lineage>
        <taxon>Eukaryota</taxon>
        <taxon>Metamonada</taxon>
        <taxon>Parabasalia</taxon>
        <taxon>Tritrichomonadida</taxon>
        <taxon>Tritrichomonadidae</taxon>
        <taxon>Tritrichomonas</taxon>
    </lineage>
</organism>
<dbReference type="EMBL" id="MLAK01000837">
    <property type="protein sequence ID" value="OHT03188.1"/>
    <property type="molecule type" value="Genomic_DNA"/>
</dbReference>
<proteinExistence type="predicted"/>
<evidence type="ECO:0000313" key="1">
    <source>
        <dbReference type="EMBL" id="OHT03188.1"/>
    </source>
</evidence>
<comment type="caution">
    <text evidence="1">The sequence shown here is derived from an EMBL/GenBank/DDBJ whole genome shotgun (WGS) entry which is preliminary data.</text>
</comment>
<dbReference type="Proteomes" id="UP000179807">
    <property type="component" value="Unassembled WGS sequence"/>
</dbReference>
<dbReference type="RefSeq" id="XP_068356324.1">
    <property type="nucleotide sequence ID" value="XM_068506813.1"/>
</dbReference>
<reference evidence="1" key="1">
    <citation type="submission" date="2016-10" db="EMBL/GenBank/DDBJ databases">
        <authorList>
            <person name="Benchimol M."/>
            <person name="Almeida L.G."/>
            <person name="Vasconcelos A.T."/>
            <person name="Perreira-Neves A."/>
            <person name="Rosa I.A."/>
            <person name="Tasca T."/>
            <person name="Bogo M.R."/>
            <person name="de Souza W."/>
        </authorList>
    </citation>
    <scope>NUCLEOTIDE SEQUENCE [LARGE SCALE GENOMIC DNA]</scope>
    <source>
        <strain evidence="1">K</strain>
    </source>
</reference>
<keyword evidence="2" id="KW-1185">Reference proteome</keyword>
<evidence type="ECO:0008006" key="3">
    <source>
        <dbReference type="Google" id="ProtNLM"/>
    </source>
</evidence>
<name>A0A1J4K084_9EUKA</name>
<protein>
    <recommendedName>
        <fullName evidence="3">Chromo domain-containing protein</fullName>
    </recommendedName>
</protein>
<evidence type="ECO:0000313" key="2">
    <source>
        <dbReference type="Proteomes" id="UP000179807"/>
    </source>
</evidence>
<dbReference type="GeneID" id="94841517"/>
<gene>
    <name evidence="1" type="ORF">TRFO_29492</name>
</gene>